<feature type="chain" id="PRO_5040382231" evidence="2">
    <location>
        <begin position="18"/>
        <end position="171"/>
    </location>
</feature>
<comment type="caution">
    <text evidence="3">The sequence shown here is derived from an EMBL/GenBank/DDBJ whole genome shotgun (WGS) entry which is preliminary data.</text>
</comment>
<evidence type="ECO:0000313" key="3">
    <source>
        <dbReference type="EMBL" id="KAF9734084.1"/>
    </source>
</evidence>
<gene>
    <name evidence="3" type="ORF">PMIN01_08427</name>
</gene>
<dbReference type="EMBL" id="WJXW01000008">
    <property type="protein sequence ID" value="KAF9734084.1"/>
    <property type="molecule type" value="Genomic_DNA"/>
</dbReference>
<sequence length="171" mass="17376">MKLTALTAAFIIAFTSAQESGSAHPEFSDVPSFSGDHSFAARPTGVFPSDAPGFARPPGHHGHPHHRPSGASGFAHPSGAGRTDLPAFSGFSSATGPSEAAPTDAGFQRRQESSGLLPLPSGLPSGISSGAFPSTTLVLPALNLLLLLPSVALPPHPAGSRRSTAFKMSEC</sequence>
<name>A0A9P6GES5_9PLEO</name>
<organism evidence="3 4">
    <name type="scientific">Paraphaeosphaeria minitans</name>
    <dbReference type="NCBI Taxonomy" id="565426"/>
    <lineage>
        <taxon>Eukaryota</taxon>
        <taxon>Fungi</taxon>
        <taxon>Dikarya</taxon>
        <taxon>Ascomycota</taxon>
        <taxon>Pezizomycotina</taxon>
        <taxon>Dothideomycetes</taxon>
        <taxon>Pleosporomycetidae</taxon>
        <taxon>Pleosporales</taxon>
        <taxon>Massarineae</taxon>
        <taxon>Didymosphaeriaceae</taxon>
        <taxon>Paraphaeosphaeria</taxon>
    </lineage>
</organism>
<evidence type="ECO:0000313" key="4">
    <source>
        <dbReference type="Proteomes" id="UP000756921"/>
    </source>
</evidence>
<proteinExistence type="predicted"/>
<feature type="compositionally biased region" description="Basic residues" evidence="1">
    <location>
        <begin position="58"/>
        <end position="68"/>
    </location>
</feature>
<dbReference type="AlphaFoldDB" id="A0A9P6GES5"/>
<protein>
    <submittedName>
        <fullName evidence="3">Uncharacterized protein</fullName>
    </submittedName>
</protein>
<feature type="region of interest" description="Disordered" evidence="1">
    <location>
        <begin position="50"/>
        <end position="121"/>
    </location>
</feature>
<keyword evidence="4" id="KW-1185">Reference proteome</keyword>
<dbReference type="OrthoDB" id="10654369at2759"/>
<dbReference type="Proteomes" id="UP000756921">
    <property type="component" value="Unassembled WGS sequence"/>
</dbReference>
<reference evidence="3" key="1">
    <citation type="journal article" date="2020" name="Mol. Plant Microbe Interact.">
        <title>Genome Sequence of the Biocontrol Agent Coniothyrium minitans strain Conio (IMI 134523).</title>
        <authorList>
            <person name="Patel D."/>
            <person name="Shittu T.A."/>
            <person name="Baroncelli R."/>
            <person name="Muthumeenakshi S."/>
            <person name="Osborne T.H."/>
            <person name="Janganan T.K."/>
            <person name="Sreenivasaprasad S."/>
        </authorList>
    </citation>
    <scope>NUCLEOTIDE SEQUENCE</scope>
    <source>
        <strain evidence="3">Conio</strain>
    </source>
</reference>
<feature type="signal peptide" evidence="2">
    <location>
        <begin position="1"/>
        <end position="17"/>
    </location>
</feature>
<accession>A0A9P6GES5</accession>
<evidence type="ECO:0000256" key="1">
    <source>
        <dbReference type="SAM" id="MobiDB-lite"/>
    </source>
</evidence>
<keyword evidence="2" id="KW-0732">Signal</keyword>
<evidence type="ECO:0000256" key="2">
    <source>
        <dbReference type="SAM" id="SignalP"/>
    </source>
</evidence>